<feature type="compositionally biased region" description="Acidic residues" evidence="1">
    <location>
        <begin position="141"/>
        <end position="151"/>
    </location>
</feature>
<evidence type="ECO:0000313" key="3">
    <source>
        <dbReference type="EMBL" id="KAG7536947.1"/>
    </source>
</evidence>
<feature type="compositionally biased region" description="Basic and acidic residues" evidence="1">
    <location>
        <begin position="122"/>
        <end position="133"/>
    </location>
</feature>
<accession>A0A8T1XWL3</accession>
<feature type="compositionally biased region" description="Polar residues" evidence="1">
    <location>
        <begin position="50"/>
        <end position="65"/>
    </location>
</feature>
<feature type="compositionally biased region" description="Acidic residues" evidence="1">
    <location>
        <begin position="209"/>
        <end position="219"/>
    </location>
</feature>
<feature type="compositionally biased region" description="Polar residues" evidence="1">
    <location>
        <begin position="834"/>
        <end position="846"/>
    </location>
</feature>
<evidence type="ECO:0000256" key="2">
    <source>
        <dbReference type="SAM" id="Phobius"/>
    </source>
</evidence>
<dbReference type="EMBL" id="JAEFBJ010000013">
    <property type="protein sequence ID" value="KAG7536947.1"/>
    <property type="molecule type" value="Genomic_DNA"/>
</dbReference>
<keyword evidence="2" id="KW-1133">Transmembrane helix</keyword>
<name>A0A8T1XWL3_ARASU</name>
<sequence length="2019" mass="231678">MTLSTCRRASHVETAPPQLLHVLLDLTSSLLVEFSHKPETMEYEDERSEYNTSEVDWGQESNPSWSGEEDYDYGSWEGETDSEISLEEVDERDEEPWYEETNSDGAFEGEEGQVDDEIEPEPPDHSQDDESHKSWCGAETNQEESEGEGCEGDSWRGETESQFSLEEDLPNGETQISHGDEGFNHHREPDQFIESYTQERPWCEIPYSDQEEDRQEETDSQISLREDESHGVETWSHEGESNYGDESDRGEEETDHTKDQPTLWGDEEDYEPQYLTFSGYSQGTEDYLRWEEDMEACFQSCQVPEEEQLSYALDTLTGPAYEWWEQEENARVKYNEPAHTWGSFKLEIYEEFVKEAAAQHQQDMPSYSYTKPRRWILATTPRVKATPRKTCSPKPNKTFSPILEEKGEAKLPTRVKAEPPKSISQAITYKSSTKSLLKLQRTGTQGQTKEHEAEDVEGGISIEKPPAAQQPVQTRGESVLRSKLFQGRGYDAVITPETEPKLIQIGCTMRIRPEKDIRSLCEPYQLNNKDSRQETTWKIVSAHLYNPSKKNQPKRSSHEGVIQFTNRMIPSLPDLDIYGFIEAFQPDQKDLSYESYEFSVLELLNRKHYLSLRDPVEVPVLIPDVILGSLDHEAKEQLEPEELLDQSVYQSIEQAIEQSIEQAIEHSIDQSLDLLLDQLLDHQSLDQSLDHSIDHAGEDSMKLETDDSIDHSTKHSTKCEDGELGAEENVTLYLSNGPVTRSKTKLLNQAITTLLQQIEGSLEHGACPTALVMIQAVQVITMEVDMVNAKEGENCSKLVLEALTATMTKMLDERFEVYQKRKEQELKPKPPDNSLRSTRSSLQKNSYTSKSKSVLYCDSQLATELYKFSGKRDYLEWEKNMDEWFYYHNFLSEKRLACAISQLTGDAYKWWVQEVDDRWYYKEPPITSWRDLKKLLRNKYAPQAPNRTPPTNATAQELAVREKKPISHQYFATKERSDHKKSLAPKEQKESLKNNPIAEEELKNEVLKILNAYNKPKKAKCALSSPSEKAKFPLPSDFVKDTCDLSEKPDFVLENDQACETLIQSEPVHPSSLVSISQVEEEESLEETPRSLPLVSHLEQPPDSAPEPILKTNECQLKHCKEFNLIVLMSDHEEKRFGLEKVKEFRASNSVIDNMITSFESHSSLSISKFSNICEPVRAKSQNVLVRTSCELKNVLKNKSCESNSFIELCNSTDKEHVDKFSTSSIMHLLCPISAQKRTGAMEKHKYLGELTTRKRTFNILHHSHEELRRAEGALNPLTIKEKPPDWHQSPYIRKESKDRYMSKTRDFTKGNSVLMLGQGERLVCSIQIKENPPDALFEQRSIPKVSVYVLKKPFIPSHTAMIRLSLSKEPNAGVKAVLKHMGSTRRRQEDNRFKPPDVHQSNEKREEDNRFKPPDLDQDKHQDLSSYILIKEAPPDGIYKLKLKPRMDRSFQVLQHNNNKDHPTDLQGKYNIGKGFNVTYFVSFDADKTDLRSNLFQLGEDDVILGSLDHEAKEQLEPEELLDQSVYQSIEQAIEQSIEQAIEHSIDQSLDLLLDQLLDHQSLDQSLDHSIDHAGEDSMKLETDDSIDHSTKHSTKCEDGELGAEENVTLYLSNGPVTRSKTKLLNQAITTLLQQIEGSLEHGACPTALVMIQAVQVITMEDVKKLRKSSLDVAGSTTRREGHPGAISEEGQSRHGWLDVTSSWSPPTLYFVLRRGGHLWRHIQDEEYVEPQFDENVLTLEQKVKLDELYKENPTLTRSDLAALIRLNLLSLRAALEGRELTFYEIREAHALEKVIYWVPPSELEGTCNSTFEIYDFEDIHMPCIEDMTSSLHTPFLIDECYDLICESQRLDILRAENVSRDYHELCFDIEYHCALNVHDLEFKFSMPELSRSLLEESYLGVVLDIDKILHETENTEIDYMDGDVVLYEINGDEVDYFVKTSFKPEMDFIFPLDAFDSHSHPTIKEYFKVYAPIIVIVFDVYFISLPCPTLCYLADVFSYTDRRRTKGSLAQPFDSYD</sequence>
<reference evidence="3 4" key="1">
    <citation type="submission" date="2020-12" db="EMBL/GenBank/DDBJ databases">
        <title>Concerted genomic and epigenomic changes stabilize Arabidopsis allopolyploids.</title>
        <authorList>
            <person name="Chen Z."/>
        </authorList>
    </citation>
    <scope>NUCLEOTIDE SEQUENCE [LARGE SCALE GENOMIC DNA]</scope>
    <source>
        <strain evidence="3">As9502</strain>
        <tissue evidence="3">Leaf</tissue>
    </source>
</reference>
<feature type="transmembrane region" description="Helical" evidence="2">
    <location>
        <begin position="1971"/>
        <end position="1996"/>
    </location>
</feature>
<protein>
    <submittedName>
        <fullName evidence="3">Uncharacterized protein</fullName>
    </submittedName>
</protein>
<keyword evidence="2" id="KW-0812">Transmembrane</keyword>
<comment type="caution">
    <text evidence="3">The sequence shown here is derived from an EMBL/GenBank/DDBJ whole genome shotgun (WGS) entry which is preliminary data.</text>
</comment>
<feature type="compositionally biased region" description="Acidic residues" evidence="1">
    <location>
        <begin position="67"/>
        <end position="121"/>
    </location>
</feature>
<evidence type="ECO:0000256" key="1">
    <source>
        <dbReference type="SAM" id="MobiDB-lite"/>
    </source>
</evidence>
<feature type="compositionally biased region" description="Basic and acidic residues" evidence="1">
    <location>
        <begin position="821"/>
        <end position="830"/>
    </location>
</feature>
<feature type="region of interest" description="Disordered" evidence="1">
    <location>
        <begin position="1073"/>
        <end position="1107"/>
    </location>
</feature>
<feature type="region of interest" description="Disordered" evidence="1">
    <location>
        <begin position="40"/>
        <end position="270"/>
    </location>
</feature>
<feature type="compositionally biased region" description="Basic and acidic residues" evidence="1">
    <location>
        <begin position="178"/>
        <end position="190"/>
    </location>
</feature>
<organism evidence="3 4">
    <name type="scientific">Arabidopsis suecica</name>
    <name type="common">Swedish thale-cress</name>
    <name type="synonym">Cardaminopsis suecica</name>
    <dbReference type="NCBI Taxonomy" id="45249"/>
    <lineage>
        <taxon>Eukaryota</taxon>
        <taxon>Viridiplantae</taxon>
        <taxon>Streptophyta</taxon>
        <taxon>Embryophyta</taxon>
        <taxon>Tracheophyta</taxon>
        <taxon>Spermatophyta</taxon>
        <taxon>Magnoliopsida</taxon>
        <taxon>eudicotyledons</taxon>
        <taxon>Gunneridae</taxon>
        <taxon>Pentapetalae</taxon>
        <taxon>rosids</taxon>
        <taxon>malvids</taxon>
        <taxon>Brassicales</taxon>
        <taxon>Brassicaceae</taxon>
        <taxon>Camelineae</taxon>
        <taxon>Arabidopsis</taxon>
    </lineage>
</organism>
<dbReference type="Proteomes" id="UP000694251">
    <property type="component" value="Chromosome 13"/>
</dbReference>
<evidence type="ECO:0000313" key="4">
    <source>
        <dbReference type="Proteomes" id="UP000694251"/>
    </source>
</evidence>
<feature type="compositionally biased region" description="Basic and acidic residues" evidence="1">
    <location>
        <begin position="1387"/>
        <end position="1420"/>
    </location>
</feature>
<keyword evidence="4" id="KW-1185">Reference proteome</keyword>
<keyword evidence="2" id="KW-0472">Membrane</keyword>
<feature type="region of interest" description="Disordered" evidence="1">
    <location>
        <begin position="821"/>
        <end position="846"/>
    </location>
</feature>
<feature type="region of interest" description="Disordered" evidence="1">
    <location>
        <begin position="1380"/>
        <end position="1420"/>
    </location>
</feature>
<feature type="compositionally biased region" description="Acidic residues" evidence="1">
    <location>
        <begin position="243"/>
        <end position="254"/>
    </location>
</feature>
<dbReference type="OrthoDB" id="1936908at2759"/>
<proteinExistence type="predicted"/>
<gene>
    <name evidence="3" type="ORF">ISN44_As13g008740</name>
</gene>
<feature type="compositionally biased region" description="Basic and acidic residues" evidence="1">
    <location>
        <begin position="224"/>
        <end position="240"/>
    </location>
</feature>